<name>A0A9P6K388_9FUNG</name>
<evidence type="ECO:0000313" key="1">
    <source>
        <dbReference type="EMBL" id="KAF9544269.1"/>
    </source>
</evidence>
<evidence type="ECO:0000313" key="2">
    <source>
        <dbReference type="Proteomes" id="UP000723463"/>
    </source>
</evidence>
<dbReference type="AlphaFoldDB" id="A0A9P6K388"/>
<sequence length="131" mass="14564">MLHMDGLRSMEKEWAHGERDQALSKQLETLTRDYTEGKLDNKKHLYKRPKASYQAPPEALRPVSEVGQSGCTICQCLNQSDTCIAQTVNNAAVPGDIRVITKDSDLMAFDQSCPSPCQSRTLGLLSTKMSF</sequence>
<organism evidence="1 2">
    <name type="scientific">Mortierella hygrophila</name>
    <dbReference type="NCBI Taxonomy" id="979708"/>
    <lineage>
        <taxon>Eukaryota</taxon>
        <taxon>Fungi</taxon>
        <taxon>Fungi incertae sedis</taxon>
        <taxon>Mucoromycota</taxon>
        <taxon>Mortierellomycotina</taxon>
        <taxon>Mortierellomycetes</taxon>
        <taxon>Mortierellales</taxon>
        <taxon>Mortierellaceae</taxon>
        <taxon>Mortierella</taxon>
    </lineage>
</organism>
<protein>
    <submittedName>
        <fullName evidence="1">Uncharacterized protein</fullName>
    </submittedName>
</protein>
<keyword evidence="2" id="KW-1185">Reference proteome</keyword>
<comment type="caution">
    <text evidence="1">The sequence shown here is derived from an EMBL/GenBank/DDBJ whole genome shotgun (WGS) entry which is preliminary data.</text>
</comment>
<accession>A0A9P6K388</accession>
<dbReference type="Proteomes" id="UP000723463">
    <property type="component" value="Unassembled WGS sequence"/>
</dbReference>
<gene>
    <name evidence="1" type="ORF">EC957_012232</name>
</gene>
<proteinExistence type="predicted"/>
<reference evidence="1" key="1">
    <citation type="journal article" date="2020" name="Fungal Divers.">
        <title>Resolving the Mortierellaceae phylogeny through synthesis of multi-gene phylogenetics and phylogenomics.</title>
        <authorList>
            <person name="Vandepol N."/>
            <person name="Liber J."/>
            <person name="Desiro A."/>
            <person name="Na H."/>
            <person name="Kennedy M."/>
            <person name="Barry K."/>
            <person name="Grigoriev I.V."/>
            <person name="Miller A.N."/>
            <person name="O'Donnell K."/>
            <person name="Stajich J.E."/>
            <person name="Bonito G."/>
        </authorList>
    </citation>
    <scope>NUCLEOTIDE SEQUENCE</scope>
    <source>
        <strain evidence="1">NRRL 2591</strain>
    </source>
</reference>
<dbReference type="EMBL" id="JAAAXW010000094">
    <property type="protein sequence ID" value="KAF9544269.1"/>
    <property type="molecule type" value="Genomic_DNA"/>
</dbReference>